<organism evidence="10 11">
    <name type="scientific">Oceanimonas pelagia</name>
    <dbReference type="NCBI Taxonomy" id="3028314"/>
    <lineage>
        <taxon>Bacteria</taxon>
        <taxon>Pseudomonadati</taxon>
        <taxon>Pseudomonadota</taxon>
        <taxon>Gammaproteobacteria</taxon>
        <taxon>Aeromonadales</taxon>
        <taxon>Aeromonadaceae</taxon>
        <taxon>Oceanimonas</taxon>
    </lineage>
</organism>
<keyword evidence="3 8" id="KW-0436">Ligase</keyword>
<evidence type="ECO:0000256" key="5">
    <source>
        <dbReference type="ARBA" id="ARBA00022741"/>
    </source>
</evidence>
<dbReference type="AlphaFoldDB" id="A0AA50KLU8"/>
<comment type="domain">
    <text evidence="8">The N-terminal region contains the highly conserved SGGXDS motif, predicted to be a P-loop motif involved in ATP binding.</text>
</comment>
<evidence type="ECO:0000313" key="11">
    <source>
        <dbReference type="Proteomes" id="UP001223802"/>
    </source>
</evidence>
<evidence type="ECO:0000259" key="9">
    <source>
        <dbReference type="SMART" id="SM00977"/>
    </source>
</evidence>
<evidence type="ECO:0000256" key="3">
    <source>
        <dbReference type="ARBA" id="ARBA00022598"/>
    </source>
</evidence>
<comment type="function">
    <text evidence="8">Ligates lysine onto the cytidine present at position 34 of the AUA codon-specific tRNA(Ile) that contains the anticodon CAU, in an ATP-dependent manner. Cytidine is converted to lysidine, thus changing the amino acid specificity of the tRNA from methionine to isoleucine.</text>
</comment>
<dbReference type="Proteomes" id="UP001223802">
    <property type="component" value="Chromosome"/>
</dbReference>
<dbReference type="SUPFAM" id="SSF56037">
    <property type="entry name" value="PheT/TilS domain"/>
    <property type="match status" value="1"/>
</dbReference>
<proteinExistence type="inferred from homology"/>
<dbReference type="InterPro" id="IPR012094">
    <property type="entry name" value="tRNA_Ile_lys_synt"/>
</dbReference>
<dbReference type="Gene3D" id="3.40.50.620">
    <property type="entry name" value="HUPs"/>
    <property type="match status" value="1"/>
</dbReference>
<keyword evidence="4 8" id="KW-0819">tRNA processing</keyword>
<accession>A0AA50KLU8</accession>
<protein>
    <recommendedName>
        <fullName evidence="8">tRNA(Ile)-lysidine synthase</fullName>
        <ecNumber evidence="8">6.3.4.19</ecNumber>
    </recommendedName>
    <alternativeName>
        <fullName evidence="8">tRNA(Ile)-2-lysyl-cytidine synthase</fullName>
    </alternativeName>
    <alternativeName>
        <fullName evidence="8">tRNA(Ile)-lysidine synthetase</fullName>
    </alternativeName>
</protein>
<keyword evidence="11" id="KW-1185">Reference proteome</keyword>
<dbReference type="InterPro" id="IPR012796">
    <property type="entry name" value="Lysidine-tRNA-synth_C"/>
</dbReference>
<dbReference type="GO" id="GO:0005737">
    <property type="term" value="C:cytoplasm"/>
    <property type="evidence" value="ECO:0007669"/>
    <property type="project" value="UniProtKB-SubCell"/>
</dbReference>
<feature type="domain" description="Lysidine-tRNA(Ile) synthetase C-terminal" evidence="9">
    <location>
        <begin position="359"/>
        <end position="432"/>
    </location>
</feature>
<dbReference type="EMBL" id="CP118224">
    <property type="protein sequence ID" value="WMC09468.1"/>
    <property type="molecule type" value="Genomic_DNA"/>
</dbReference>
<dbReference type="NCBIfam" id="TIGR02432">
    <property type="entry name" value="lysidine_TilS_N"/>
    <property type="match status" value="1"/>
</dbReference>
<keyword evidence="5 8" id="KW-0547">Nucleotide-binding</keyword>
<evidence type="ECO:0000256" key="8">
    <source>
        <dbReference type="HAMAP-Rule" id="MF_01161"/>
    </source>
</evidence>
<dbReference type="Pfam" id="PF11734">
    <property type="entry name" value="TilS_C"/>
    <property type="match status" value="1"/>
</dbReference>
<dbReference type="SMART" id="SM00977">
    <property type="entry name" value="TilS_C"/>
    <property type="match status" value="1"/>
</dbReference>
<dbReference type="SUPFAM" id="SSF82829">
    <property type="entry name" value="MesJ substrate recognition domain-like"/>
    <property type="match status" value="1"/>
</dbReference>
<dbReference type="Pfam" id="PF01171">
    <property type="entry name" value="ATP_bind_3"/>
    <property type="match status" value="1"/>
</dbReference>
<reference evidence="10 11" key="1">
    <citation type="submission" date="2023-02" db="EMBL/GenBank/DDBJ databases">
        <title>Complete genome sequence of a novel bacterium Oceanimonas sp. NTOU-MSR1 isolated from marine coast sediment.</title>
        <authorList>
            <person name="Yang H.-T."/>
            <person name="Chen Y.-L."/>
            <person name="Ho Y.-N."/>
        </authorList>
    </citation>
    <scope>NUCLEOTIDE SEQUENCE [LARGE SCALE GENOMIC DNA]</scope>
    <source>
        <strain evidence="10 11">NTOU-MSR1</strain>
    </source>
</reference>
<dbReference type="KEGG" id="ope:PU634_10105"/>
<dbReference type="GO" id="GO:0032267">
    <property type="term" value="F:tRNA(Ile)-lysidine synthase activity"/>
    <property type="evidence" value="ECO:0007669"/>
    <property type="project" value="UniProtKB-EC"/>
</dbReference>
<keyword evidence="6 8" id="KW-0067">ATP-binding</keyword>
<dbReference type="PANTHER" id="PTHR43033:SF1">
    <property type="entry name" value="TRNA(ILE)-LYSIDINE SYNTHASE-RELATED"/>
    <property type="match status" value="1"/>
</dbReference>
<dbReference type="PANTHER" id="PTHR43033">
    <property type="entry name" value="TRNA(ILE)-LYSIDINE SYNTHASE-RELATED"/>
    <property type="match status" value="1"/>
</dbReference>
<feature type="binding site" evidence="8">
    <location>
        <begin position="25"/>
        <end position="30"/>
    </location>
    <ligand>
        <name>ATP</name>
        <dbReference type="ChEBI" id="CHEBI:30616"/>
    </ligand>
</feature>
<comment type="catalytic activity">
    <reaction evidence="7 8">
        <text>cytidine(34) in tRNA(Ile2) + L-lysine + ATP = lysidine(34) in tRNA(Ile2) + AMP + diphosphate + H(+)</text>
        <dbReference type="Rhea" id="RHEA:43744"/>
        <dbReference type="Rhea" id="RHEA-COMP:10625"/>
        <dbReference type="Rhea" id="RHEA-COMP:10670"/>
        <dbReference type="ChEBI" id="CHEBI:15378"/>
        <dbReference type="ChEBI" id="CHEBI:30616"/>
        <dbReference type="ChEBI" id="CHEBI:32551"/>
        <dbReference type="ChEBI" id="CHEBI:33019"/>
        <dbReference type="ChEBI" id="CHEBI:82748"/>
        <dbReference type="ChEBI" id="CHEBI:83665"/>
        <dbReference type="ChEBI" id="CHEBI:456215"/>
        <dbReference type="EC" id="6.3.4.19"/>
    </reaction>
</comment>
<evidence type="ECO:0000256" key="2">
    <source>
        <dbReference type="ARBA" id="ARBA00022490"/>
    </source>
</evidence>
<dbReference type="InterPro" id="IPR012795">
    <property type="entry name" value="tRNA_Ile_lys_synt_N"/>
</dbReference>
<comment type="similarity">
    <text evidence="8">Belongs to the tRNA(Ile)-lysidine synthase family.</text>
</comment>
<evidence type="ECO:0000313" key="10">
    <source>
        <dbReference type="EMBL" id="WMC09468.1"/>
    </source>
</evidence>
<gene>
    <name evidence="8 10" type="primary">tilS</name>
    <name evidence="10" type="ORF">PU634_10105</name>
</gene>
<evidence type="ECO:0000256" key="4">
    <source>
        <dbReference type="ARBA" id="ARBA00022694"/>
    </source>
</evidence>
<dbReference type="InterPro" id="IPR015262">
    <property type="entry name" value="tRNA_Ile_lys_synt_subst-bd"/>
</dbReference>
<evidence type="ECO:0000256" key="1">
    <source>
        <dbReference type="ARBA" id="ARBA00004496"/>
    </source>
</evidence>
<comment type="subcellular location">
    <subcellularLocation>
        <location evidence="1 8">Cytoplasm</location>
    </subcellularLocation>
</comment>
<dbReference type="GO" id="GO:0006400">
    <property type="term" value="P:tRNA modification"/>
    <property type="evidence" value="ECO:0007669"/>
    <property type="project" value="UniProtKB-UniRule"/>
</dbReference>
<dbReference type="GO" id="GO:0005524">
    <property type="term" value="F:ATP binding"/>
    <property type="evidence" value="ECO:0007669"/>
    <property type="project" value="UniProtKB-UniRule"/>
</dbReference>
<evidence type="ECO:0000256" key="7">
    <source>
        <dbReference type="ARBA" id="ARBA00048539"/>
    </source>
</evidence>
<dbReference type="InterPro" id="IPR014729">
    <property type="entry name" value="Rossmann-like_a/b/a_fold"/>
</dbReference>
<dbReference type="SUPFAM" id="SSF52402">
    <property type="entry name" value="Adenine nucleotide alpha hydrolases-like"/>
    <property type="match status" value="1"/>
</dbReference>
<dbReference type="EC" id="6.3.4.19" evidence="8"/>
<sequence length="437" mass="48206">MSLCDHFHRHLQALYPAGPLFVAFSGGLDSTVLLALAARLAAEQQRDIMALHVHHGLQAAAEAWPAHCRQVAKRLGVEYRMLKVKVNTGPRVSVEAAARDARYAALAAELPPGAALLTGHHLDDQAETLLLALKRGAGIKGLAAMPACKPLGRGIQLRPLLEVERAELERFATEQGLRWVEDPSNADNRFDRNFLRNDILPRLLTQWPAFARTASRSAALCAEQLELARELAEQDLRPLLNASNGLGIAGLSRLSPARRNNALRHWLSERGMHLSRSQLEVAWTELALAREDADPVVKIGGQELRRYQEHLYVPALQGAPVAVSALQPGQWLELGVGRLRCRRVESGAQIRADVQPSELHIAFGISGLRATPLGRSGSRSLKKLWQEYGVPPWQRPRVPLLMHKDKLVAAVGLFVCADYAPEPSQPGWQLEWEPYAL</sequence>
<dbReference type="RefSeq" id="WP_306760665.1">
    <property type="nucleotide sequence ID" value="NZ_CP118224.1"/>
</dbReference>
<name>A0AA50KLU8_9GAMM</name>
<dbReference type="InterPro" id="IPR011063">
    <property type="entry name" value="TilS/TtcA_N"/>
</dbReference>
<evidence type="ECO:0000256" key="6">
    <source>
        <dbReference type="ARBA" id="ARBA00022840"/>
    </source>
</evidence>
<dbReference type="Pfam" id="PF09179">
    <property type="entry name" value="TilS"/>
    <property type="match status" value="1"/>
</dbReference>
<dbReference type="CDD" id="cd01992">
    <property type="entry name" value="TilS_N"/>
    <property type="match status" value="1"/>
</dbReference>
<dbReference type="NCBIfam" id="TIGR02433">
    <property type="entry name" value="lysidine_TilS_C"/>
    <property type="match status" value="1"/>
</dbReference>
<dbReference type="HAMAP" id="MF_01161">
    <property type="entry name" value="tRNA_Ile_lys_synt"/>
    <property type="match status" value="1"/>
</dbReference>
<dbReference type="Gene3D" id="1.20.59.20">
    <property type="match status" value="1"/>
</dbReference>
<keyword evidence="2 8" id="KW-0963">Cytoplasm</keyword>